<keyword evidence="1" id="KW-0812">Transmembrane</keyword>
<reference evidence="2" key="1">
    <citation type="submission" date="2018-10" db="EMBL/GenBank/DDBJ databases">
        <title>Hidden diversity of soil giant viruses.</title>
        <authorList>
            <person name="Schulz F."/>
            <person name="Alteio L."/>
            <person name="Goudeau D."/>
            <person name="Ryan E.M."/>
            <person name="Malmstrom R.R."/>
            <person name="Blanchard J."/>
            <person name="Woyke T."/>
        </authorList>
    </citation>
    <scope>NUCLEOTIDE SEQUENCE</scope>
    <source>
        <strain evidence="2">HOV1</strain>
    </source>
</reference>
<evidence type="ECO:0000313" key="2">
    <source>
        <dbReference type="EMBL" id="AYV82132.1"/>
    </source>
</evidence>
<proteinExistence type="predicted"/>
<sequence length="107" mass="11944">MGLDELFFCSSSSSATSSSSSDMIFFPLPFLVVVFVEFFVELFIELFVEFVIGCFFPFLADFALVSASSSSAHQFVLHAKRKTLDTQSVVYAVRNRFSGNLAHEMCI</sequence>
<protein>
    <submittedName>
        <fullName evidence="2">Uncharacterized protein</fullName>
    </submittedName>
</protein>
<feature type="transmembrane region" description="Helical" evidence="1">
    <location>
        <begin position="24"/>
        <end position="44"/>
    </location>
</feature>
<gene>
    <name evidence="2" type="ORF">Homavirus10_1</name>
</gene>
<keyword evidence="1" id="KW-1133">Transmembrane helix</keyword>
<feature type="transmembrane region" description="Helical" evidence="1">
    <location>
        <begin position="50"/>
        <end position="72"/>
    </location>
</feature>
<dbReference type="EMBL" id="MK072341">
    <property type="protein sequence ID" value="AYV82132.1"/>
    <property type="molecule type" value="Genomic_DNA"/>
</dbReference>
<keyword evidence="1" id="KW-0472">Membrane</keyword>
<accession>A0A3G5A527</accession>
<evidence type="ECO:0000256" key="1">
    <source>
        <dbReference type="SAM" id="Phobius"/>
    </source>
</evidence>
<name>A0A3G5A527_9VIRU</name>
<organism evidence="2">
    <name type="scientific">Homavirus sp</name>
    <dbReference type="NCBI Taxonomy" id="2487769"/>
    <lineage>
        <taxon>Viruses</taxon>
        <taxon>Varidnaviria</taxon>
        <taxon>Bamfordvirae</taxon>
        <taxon>Nucleocytoviricota</taxon>
        <taxon>Megaviricetes</taxon>
        <taxon>Imitervirales</taxon>
        <taxon>Mimiviridae</taxon>
        <taxon>Klosneuvirinae</taxon>
    </lineage>
</organism>